<reference evidence="1 2" key="1">
    <citation type="journal article" date="2019" name="Sci. Rep.">
        <title>Orb-weaving spider Araneus ventricosus genome elucidates the spidroin gene catalogue.</title>
        <authorList>
            <person name="Kono N."/>
            <person name="Nakamura H."/>
            <person name="Ohtoshi R."/>
            <person name="Moran D.A.P."/>
            <person name="Shinohara A."/>
            <person name="Yoshida Y."/>
            <person name="Fujiwara M."/>
            <person name="Mori M."/>
            <person name="Tomita M."/>
            <person name="Arakawa K."/>
        </authorList>
    </citation>
    <scope>NUCLEOTIDE SEQUENCE [LARGE SCALE GENOMIC DNA]</scope>
</reference>
<keyword evidence="2" id="KW-1185">Reference proteome</keyword>
<dbReference type="EMBL" id="BGPR01019752">
    <property type="protein sequence ID" value="GBN82839.1"/>
    <property type="molecule type" value="Genomic_DNA"/>
</dbReference>
<proteinExistence type="predicted"/>
<gene>
    <name evidence="1" type="ORF">AVEN_212170_1</name>
</gene>
<accession>A0A4Y2S6A0</accession>
<sequence length="109" mass="12745">MTPKTYSLSKPIYTLMYLKTAVIIYFEQKLREFLLRRRLRGICKGLPPMPYQHKVSTISIRYNMMLCSIQNMVVTSCRYCKFSLLQELDVKKLCPLSRSPSVSIAEQKS</sequence>
<dbReference type="AlphaFoldDB" id="A0A4Y2S6A0"/>
<protein>
    <submittedName>
        <fullName evidence="1">Uncharacterized protein</fullName>
    </submittedName>
</protein>
<organism evidence="1 2">
    <name type="scientific">Araneus ventricosus</name>
    <name type="common">Orbweaver spider</name>
    <name type="synonym">Epeira ventricosa</name>
    <dbReference type="NCBI Taxonomy" id="182803"/>
    <lineage>
        <taxon>Eukaryota</taxon>
        <taxon>Metazoa</taxon>
        <taxon>Ecdysozoa</taxon>
        <taxon>Arthropoda</taxon>
        <taxon>Chelicerata</taxon>
        <taxon>Arachnida</taxon>
        <taxon>Araneae</taxon>
        <taxon>Araneomorphae</taxon>
        <taxon>Entelegynae</taxon>
        <taxon>Araneoidea</taxon>
        <taxon>Araneidae</taxon>
        <taxon>Araneus</taxon>
    </lineage>
</organism>
<evidence type="ECO:0000313" key="1">
    <source>
        <dbReference type="EMBL" id="GBN82839.1"/>
    </source>
</evidence>
<dbReference type="Proteomes" id="UP000499080">
    <property type="component" value="Unassembled WGS sequence"/>
</dbReference>
<evidence type="ECO:0000313" key="2">
    <source>
        <dbReference type="Proteomes" id="UP000499080"/>
    </source>
</evidence>
<name>A0A4Y2S6A0_ARAVE</name>
<comment type="caution">
    <text evidence="1">The sequence shown here is derived from an EMBL/GenBank/DDBJ whole genome shotgun (WGS) entry which is preliminary data.</text>
</comment>